<dbReference type="EMBL" id="BMKR01000018">
    <property type="protein sequence ID" value="GGF91351.1"/>
    <property type="molecule type" value="Genomic_DNA"/>
</dbReference>
<proteinExistence type="predicted"/>
<evidence type="ECO:0000313" key="2">
    <source>
        <dbReference type="EMBL" id="GGF91351.1"/>
    </source>
</evidence>
<dbReference type="Proteomes" id="UP000637643">
    <property type="component" value="Unassembled WGS sequence"/>
</dbReference>
<dbReference type="InterPro" id="IPR052526">
    <property type="entry name" value="HTH-type_Bedaq_tolerance"/>
</dbReference>
<reference evidence="2" key="1">
    <citation type="journal article" date="2014" name="Int. J. Syst. Evol. Microbiol.">
        <title>Complete genome sequence of Corynebacterium casei LMG S-19264T (=DSM 44701T), isolated from a smear-ripened cheese.</title>
        <authorList>
            <consortium name="US DOE Joint Genome Institute (JGI-PGF)"/>
            <person name="Walter F."/>
            <person name="Albersmeier A."/>
            <person name="Kalinowski J."/>
            <person name="Ruckert C."/>
        </authorList>
    </citation>
    <scope>NUCLEOTIDE SEQUENCE</scope>
    <source>
        <strain evidence="2">CGMCC 1.16134</strain>
    </source>
</reference>
<organism evidence="2 3">
    <name type="scientific">Paenibacillus albidus</name>
    <dbReference type="NCBI Taxonomy" id="2041023"/>
    <lineage>
        <taxon>Bacteria</taxon>
        <taxon>Bacillati</taxon>
        <taxon>Bacillota</taxon>
        <taxon>Bacilli</taxon>
        <taxon>Bacillales</taxon>
        <taxon>Paenibacillaceae</taxon>
        <taxon>Paenibacillus</taxon>
    </lineage>
</organism>
<dbReference type="PANTHER" id="PTHR39515:SF2">
    <property type="entry name" value="HTH-TYPE TRANSCRIPTIONAL REGULATOR RV0880"/>
    <property type="match status" value="1"/>
</dbReference>
<sequence length="148" mass="16621">MKINADSDDFNVADFAMVFEELTRIIIRLPSIEKLSFTTLSVLHTLSRKSPMRLTELAATEQITQPAITQLVTRLERDGLVQRRSDPSDGRVVQVHITEQGAEVIDSRRSERIAQLSKFFEGLTLEDKTAIALAIPSLQHLVEIGNHI</sequence>
<dbReference type="Pfam" id="PF01047">
    <property type="entry name" value="MarR"/>
    <property type="match status" value="1"/>
</dbReference>
<dbReference type="InterPro" id="IPR036390">
    <property type="entry name" value="WH_DNA-bd_sf"/>
</dbReference>
<dbReference type="RefSeq" id="WP_189028065.1">
    <property type="nucleotide sequence ID" value="NZ_BMKR01000018.1"/>
</dbReference>
<evidence type="ECO:0000259" key="1">
    <source>
        <dbReference type="PROSITE" id="PS50995"/>
    </source>
</evidence>
<dbReference type="Gene3D" id="1.10.10.10">
    <property type="entry name" value="Winged helix-like DNA-binding domain superfamily/Winged helix DNA-binding domain"/>
    <property type="match status" value="1"/>
</dbReference>
<dbReference type="PANTHER" id="PTHR39515">
    <property type="entry name" value="CONSERVED PROTEIN"/>
    <property type="match status" value="1"/>
</dbReference>
<dbReference type="InterPro" id="IPR000835">
    <property type="entry name" value="HTH_MarR-typ"/>
</dbReference>
<accession>A0A917CLL3</accession>
<gene>
    <name evidence="2" type="ORF">GCM10010912_40480</name>
</gene>
<comment type="caution">
    <text evidence="2">The sequence shown here is derived from an EMBL/GenBank/DDBJ whole genome shotgun (WGS) entry which is preliminary data.</text>
</comment>
<feature type="domain" description="HTH marR-type" evidence="1">
    <location>
        <begin position="1"/>
        <end position="148"/>
    </location>
</feature>
<dbReference type="InterPro" id="IPR036388">
    <property type="entry name" value="WH-like_DNA-bd_sf"/>
</dbReference>
<reference evidence="2" key="2">
    <citation type="submission" date="2020-09" db="EMBL/GenBank/DDBJ databases">
        <authorList>
            <person name="Sun Q."/>
            <person name="Zhou Y."/>
        </authorList>
    </citation>
    <scope>NUCLEOTIDE SEQUENCE</scope>
    <source>
        <strain evidence="2">CGMCC 1.16134</strain>
    </source>
</reference>
<keyword evidence="3" id="KW-1185">Reference proteome</keyword>
<dbReference type="SMART" id="SM00347">
    <property type="entry name" value="HTH_MARR"/>
    <property type="match status" value="1"/>
</dbReference>
<evidence type="ECO:0000313" key="3">
    <source>
        <dbReference type="Proteomes" id="UP000637643"/>
    </source>
</evidence>
<dbReference type="GO" id="GO:0003700">
    <property type="term" value="F:DNA-binding transcription factor activity"/>
    <property type="evidence" value="ECO:0007669"/>
    <property type="project" value="InterPro"/>
</dbReference>
<dbReference type="SUPFAM" id="SSF46785">
    <property type="entry name" value="Winged helix' DNA-binding domain"/>
    <property type="match status" value="1"/>
</dbReference>
<dbReference type="AlphaFoldDB" id="A0A917CLL3"/>
<protein>
    <submittedName>
        <fullName evidence="2">MarR family transcriptional regulator</fullName>
    </submittedName>
</protein>
<name>A0A917CLL3_9BACL</name>
<dbReference type="PRINTS" id="PR00598">
    <property type="entry name" value="HTHMARR"/>
</dbReference>
<dbReference type="PROSITE" id="PS50995">
    <property type="entry name" value="HTH_MARR_2"/>
    <property type="match status" value="1"/>
</dbReference>